<dbReference type="InterPro" id="IPR052336">
    <property type="entry name" value="MlaD_Phospholipid_Transporter"/>
</dbReference>
<sequence>MKGINIFQSKNEFYTEFDYNALTPASPVTIKGNNVGKINDIKYDFETGKTRVAFTIDKNLQFSKDSKMRLYELGIMGGNGMAIIPAKGGTPAKNGDFIASEVEEGLVKSLTSNFSGLSSGLDETLESADSLLVNLNKLVEDDSEKGLKNAIGELNTTIKSFQTLSYSFNSLIAKNDATLTSMLSNFDKVSKDLGALTEDLKDVEISKTVKTLDQTLLEVNTLLAGLDQGEGTLGKLLTDEELYNNLEVASQQLQELLQDFKLNPSRYIKVSVFGKNNKEGYIKPEDERQ</sequence>
<gene>
    <name evidence="2" type="ORF">ACFSSB_03590</name>
</gene>
<dbReference type="PANTHER" id="PTHR33371:SF4">
    <property type="entry name" value="INTERMEMBRANE PHOSPHOLIPID TRANSPORT SYSTEM BINDING PROTEIN MLAD"/>
    <property type="match status" value="1"/>
</dbReference>
<dbReference type="EMBL" id="JBHULM010000007">
    <property type="protein sequence ID" value="MFD2541388.1"/>
    <property type="molecule type" value="Genomic_DNA"/>
</dbReference>
<dbReference type="InterPro" id="IPR003399">
    <property type="entry name" value="Mce/MlaD"/>
</dbReference>
<evidence type="ECO:0000313" key="2">
    <source>
        <dbReference type="EMBL" id="MFD2541388.1"/>
    </source>
</evidence>
<reference evidence="3" key="1">
    <citation type="journal article" date="2019" name="Int. J. Syst. Evol. Microbiol.">
        <title>The Global Catalogue of Microorganisms (GCM) 10K type strain sequencing project: providing services to taxonomists for standard genome sequencing and annotation.</title>
        <authorList>
            <consortium name="The Broad Institute Genomics Platform"/>
            <consortium name="The Broad Institute Genome Sequencing Center for Infectious Disease"/>
            <person name="Wu L."/>
            <person name="Ma J."/>
        </authorList>
    </citation>
    <scope>NUCLEOTIDE SEQUENCE [LARGE SCALE GENOMIC DNA]</scope>
    <source>
        <strain evidence="3">KCTC 42808</strain>
    </source>
</reference>
<comment type="caution">
    <text evidence="2">The sequence shown here is derived from an EMBL/GenBank/DDBJ whole genome shotgun (WGS) entry which is preliminary data.</text>
</comment>
<protein>
    <submittedName>
        <fullName evidence="2">MlaD family protein</fullName>
    </submittedName>
</protein>
<dbReference type="Proteomes" id="UP001597467">
    <property type="component" value="Unassembled WGS sequence"/>
</dbReference>
<accession>A0ABW5JXS5</accession>
<keyword evidence="3" id="KW-1185">Reference proteome</keyword>
<dbReference type="RefSeq" id="WP_379901045.1">
    <property type="nucleotide sequence ID" value="NZ_JBHULM010000007.1"/>
</dbReference>
<proteinExistence type="predicted"/>
<evidence type="ECO:0000259" key="1">
    <source>
        <dbReference type="Pfam" id="PF02470"/>
    </source>
</evidence>
<feature type="domain" description="Mce/MlaD" evidence="1">
    <location>
        <begin position="18"/>
        <end position="85"/>
    </location>
</feature>
<evidence type="ECO:0000313" key="3">
    <source>
        <dbReference type="Proteomes" id="UP001597467"/>
    </source>
</evidence>
<name>A0ABW5JXS5_9FLAO</name>
<dbReference type="PANTHER" id="PTHR33371">
    <property type="entry name" value="INTERMEMBRANE PHOSPHOLIPID TRANSPORT SYSTEM BINDING PROTEIN MLAD-RELATED"/>
    <property type="match status" value="1"/>
</dbReference>
<dbReference type="Pfam" id="PF02470">
    <property type="entry name" value="MlaD"/>
    <property type="match status" value="1"/>
</dbReference>
<organism evidence="2 3">
    <name type="scientific">Lacinutrix gracilariae</name>
    <dbReference type="NCBI Taxonomy" id="1747198"/>
    <lineage>
        <taxon>Bacteria</taxon>
        <taxon>Pseudomonadati</taxon>
        <taxon>Bacteroidota</taxon>
        <taxon>Flavobacteriia</taxon>
        <taxon>Flavobacteriales</taxon>
        <taxon>Flavobacteriaceae</taxon>
        <taxon>Lacinutrix</taxon>
    </lineage>
</organism>